<organism evidence="7 8">
    <name type="scientific">Candidatus Jorgensenbacteria bacterium CG11_big_fil_rev_8_21_14_0_20_38_23</name>
    <dbReference type="NCBI Taxonomy" id="1974594"/>
    <lineage>
        <taxon>Bacteria</taxon>
        <taxon>Candidatus Joergenseniibacteriota</taxon>
    </lineage>
</organism>
<dbReference type="InterPro" id="IPR012340">
    <property type="entry name" value="NA-bd_OB-fold"/>
</dbReference>
<evidence type="ECO:0000256" key="4">
    <source>
        <dbReference type="NCBIfam" id="TIGR00008"/>
    </source>
</evidence>
<dbReference type="InterPro" id="IPR004368">
    <property type="entry name" value="TIF_IF1"/>
</dbReference>
<dbReference type="AlphaFoldDB" id="A0A2H0NAR1"/>
<dbReference type="NCBIfam" id="TIGR00008">
    <property type="entry name" value="infA"/>
    <property type="match status" value="1"/>
</dbReference>
<name>A0A2H0NAR1_9BACT</name>
<dbReference type="Pfam" id="PF01176">
    <property type="entry name" value="eIF-1a"/>
    <property type="match status" value="1"/>
</dbReference>
<evidence type="ECO:0000256" key="1">
    <source>
        <dbReference type="ARBA" id="ARBA00010939"/>
    </source>
</evidence>
<dbReference type="EMBL" id="PCWR01000072">
    <property type="protein sequence ID" value="PIR05988.1"/>
    <property type="molecule type" value="Genomic_DNA"/>
</dbReference>
<dbReference type="GO" id="GO:0003723">
    <property type="term" value="F:RNA binding"/>
    <property type="evidence" value="ECO:0007669"/>
    <property type="project" value="InterPro"/>
</dbReference>
<evidence type="ECO:0000259" key="6">
    <source>
        <dbReference type="PROSITE" id="PS50832"/>
    </source>
</evidence>
<dbReference type="PROSITE" id="PS50832">
    <property type="entry name" value="S1_IF1_TYPE"/>
    <property type="match status" value="1"/>
</dbReference>
<dbReference type="PANTHER" id="PTHR33370">
    <property type="entry name" value="TRANSLATION INITIATION FACTOR IF-1, CHLOROPLASTIC"/>
    <property type="match status" value="1"/>
</dbReference>
<gene>
    <name evidence="7" type="ORF">COV54_03635</name>
</gene>
<evidence type="ECO:0000256" key="3">
    <source>
        <dbReference type="ARBA" id="ARBA00022917"/>
    </source>
</evidence>
<reference evidence="7 8" key="1">
    <citation type="submission" date="2017-09" db="EMBL/GenBank/DDBJ databases">
        <title>Depth-based differentiation of microbial function through sediment-hosted aquifers and enrichment of novel symbionts in the deep terrestrial subsurface.</title>
        <authorList>
            <person name="Probst A.J."/>
            <person name="Ladd B."/>
            <person name="Jarett J.K."/>
            <person name="Geller-Mcgrath D.E."/>
            <person name="Sieber C.M."/>
            <person name="Emerson J.B."/>
            <person name="Anantharaman K."/>
            <person name="Thomas B.C."/>
            <person name="Malmstrom R."/>
            <person name="Stieglmeier M."/>
            <person name="Klingl A."/>
            <person name="Woyke T."/>
            <person name="Ryan C.M."/>
            <person name="Banfield J.F."/>
        </authorList>
    </citation>
    <scope>NUCLEOTIDE SEQUENCE [LARGE SCALE GENOMIC DNA]</scope>
    <source>
        <strain evidence="7">CG11_big_fil_rev_8_21_14_0_20_38_23</strain>
    </source>
</reference>
<evidence type="ECO:0000313" key="8">
    <source>
        <dbReference type="Proteomes" id="UP000228867"/>
    </source>
</evidence>
<keyword evidence="2 5" id="KW-0396">Initiation factor</keyword>
<dbReference type="SUPFAM" id="SSF50249">
    <property type="entry name" value="Nucleic acid-binding proteins"/>
    <property type="match status" value="1"/>
</dbReference>
<dbReference type="InterPro" id="IPR006196">
    <property type="entry name" value="RNA-binding_domain_S1_IF1"/>
</dbReference>
<dbReference type="Gene3D" id="2.40.50.140">
    <property type="entry name" value="Nucleic acid-binding proteins"/>
    <property type="match status" value="1"/>
</dbReference>
<dbReference type="GO" id="GO:0005829">
    <property type="term" value="C:cytosol"/>
    <property type="evidence" value="ECO:0007669"/>
    <property type="project" value="TreeGrafter"/>
</dbReference>
<protein>
    <recommendedName>
        <fullName evidence="4">Translation initiation factor IF-1</fullName>
    </recommendedName>
</protein>
<evidence type="ECO:0000313" key="7">
    <source>
        <dbReference type="EMBL" id="PIR05988.1"/>
    </source>
</evidence>
<accession>A0A2H0NAR1</accession>
<dbReference type="GO" id="GO:0043022">
    <property type="term" value="F:ribosome binding"/>
    <property type="evidence" value="ECO:0007669"/>
    <property type="project" value="TreeGrafter"/>
</dbReference>
<dbReference type="PANTHER" id="PTHR33370:SF1">
    <property type="entry name" value="TRANSLATION INITIATION FACTOR IF-1, CHLOROPLASTIC"/>
    <property type="match status" value="1"/>
</dbReference>
<comment type="caution">
    <text evidence="7">The sequence shown here is derived from an EMBL/GenBank/DDBJ whole genome shotgun (WGS) entry which is preliminary data.</text>
</comment>
<comment type="similarity">
    <text evidence="1">Belongs to the IF-1 family.</text>
</comment>
<dbReference type="GO" id="GO:0003743">
    <property type="term" value="F:translation initiation factor activity"/>
    <property type="evidence" value="ECO:0007669"/>
    <property type="project" value="UniProtKB-UniRule"/>
</dbReference>
<sequence>MALNLRPIIVEGMIEETLPGLLFRVRLENQKQVLAHLAGKMKLNRIRVIAGDRVLVEMSSLEEKRGRIVRRL</sequence>
<evidence type="ECO:0000256" key="5">
    <source>
        <dbReference type="PROSITE-ProRule" id="PRU00181"/>
    </source>
</evidence>
<keyword evidence="3 5" id="KW-0648">Protein biosynthesis</keyword>
<dbReference type="Proteomes" id="UP000228867">
    <property type="component" value="Unassembled WGS sequence"/>
</dbReference>
<feature type="domain" description="S1-like" evidence="6">
    <location>
        <begin position="10"/>
        <end position="72"/>
    </location>
</feature>
<evidence type="ECO:0000256" key="2">
    <source>
        <dbReference type="ARBA" id="ARBA00022540"/>
    </source>
</evidence>
<proteinExistence type="inferred from homology"/>